<dbReference type="SUPFAM" id="SSF51679">
    <property type="entry name" value="Bacterial luciferase-like"/>
    <property type="match status" value="1"/>
</dbReference>
<evidence type="ECO:0000313" key="4">
    <source>
        <dbReference type="Proteomes" id="UP000177080"/>
    </source>
</evidence>
<dbReference type="Pfam" id="PF00296">
    <property type="entry name" value="Bac_luciferase"/>
    <property type="match status" value="1"/>
</dbReference>
<reference evidence="3 4" key="1">
    <citation type="journal article" date="2016" name="Nat. Commun.">
        <title>Thousands of microbial genomes shed light on interconnected biogeochemical processes in an aquifer system.</title>
        <authorList>
            <person name="Anantharaman K."/>
            <person name="Brown C.T."/>
            <person name="Hug L.A."/>
            <person name="Sharon I."/>
            <person name="Castelle C.J."/>
            <person name="Probst A.J."/>
            <person name="Thomas B.C."/>
            <person name="Singh A."/>
            <person name="Wilkins M.J."/>
            <person name="Karaoz U."/>
            <person name="Brodie E.L."/>
            <person name="Williams K.H."/>
            <person name="Hubbard S.S."/>
            <person name="Banfield J.F."/>
        </authorList>
    </citation>
    <scope>NUCLEOTIDE SEQUENCE [LARGE SCALE GENOMIC DNA]</scope>
</reference>
<dbReference type="Gene3D" id="3.20.20.30">
    <property type="entry name" value="Luciferase-like domain"/>
    <property type="match status" value="1"/>
</dbReference>
<dbReference type="Proteomes" id="UP000177080">
    <property type="component" value="Unassembled WGS sequence"/>
</dbReference>
<sequence>MERKIGVILPRELIGGREILELAKETEKMGFDYVVACDHVVLPSQNQTGEKLKYSLEEKYTDPLTLLAAIAAVTGKIELFTGVLVLPERQTALTARQAADVDILSDGRLNLGVGVGWLKEEFDALGMGSIFSQRGRRIERQVELLRQLWTQDSVNFSDQQEQFKSVGINPRPIQQPIPIWMGGTNNKVIARTVRIADGWIPRGKAAEFNYQYLPLLKQCLEDQARDPQTLPVMGKVNIRWESGENDWKREGDDWLAHSEVSHFSVGSVGGNKSSIDDHLEVLRKAKEYFR</sequence>
<dbReference type="InterPro" id="IPR011251">
    <property type="entry name" value="Luciferase-like_dom"/>
</dbReference>
<keyword evidence="1" id="KW-0560">Oxidoreductase</keyword>
<dbReference type="STRING" id="1797259.A2989_04220"/>
<feature type="domain" description="Luciferase-like" evidence="2">
    <location>
        <begin position="16"/>
        <end position="246"/>
    </location>
</feature>
<proteinExistence type="predicted"/>
<organism evidence="3 4">
    <name type="scientific">Candidatus Amesbacteria bacterium RIFCSPLOWO2_01_FULL_48_25</name>
    <dbReference type="NCBI Taxonomy" id="1797259"/>
    <lineage>
        <taxon>Bacteria</taxon>
        <taxon>Candidatus Amesiibacteriota</taxon>
    </lineage>
</organism>
<dbReference type="PANTHER" id="PTHR43244:SF1">
    <property type="entry name" value="5,10-METHYLENETETRAHYDROMETHANOPTERIN REDUCTASE"/>
    <property type="match status" value="1"/>
</dbReference>
<evidence type="ECO:0000259" key="2">
    <source>
        <dbReference type="Pfam" id="PF00296"/>
    </source>
</evidence>
<comment type="caution">
    <text evidence="3">The sequence shown here is derived from an EMBL/GenBank/DDBJ whole genome shotgun (WGS) entry which is preliminary data.</text>
</comment>
<dbReference type="NCBIfam" id="TIGR03619">
    <property type="entry name" value="F420_Rv2161c"/>
    <property type="match status" value="1"/>
</dbReference>
<gene>
    <name evidence="3" type="ORF">A2989_04220</name>
</gene>
<dbReference type="InterPro" id="IPR036661">
    <property type="entry name" value="Luciferase-like_sf"/>
</dbReference>
<protein>
    <recommendedName>
        <fullName evidence="2">Luciferase-like domain-containing protein</fullName>
    </recommendedName>
</protein>
<dbReference type="EMBL" id="MEXN01000004">
    <property type="protein sequence ID" value="OGD03879.1"/>
    <property type="molecule type" value="Genomic_DNA"/>
</dbReference>
<dbReference type="GO" id="GO:0016705">
    <property type="term" value="F:oxidoreductase activity, acting on paired donors, with incorporation or reduction of molecular oxygen"/>
    <property type="evidence" value="ECO:0007669"/>
    <property type="project" value="InterPro"/>
</dbReference>
<dbReference type="AlphaFoldDB" id="A0A1F4ZBX3"/>
<dbReference type="InterPro" id="IPR050564">
    <property type="entry name" value="F420-G6PD/mer"/>
</dbReference>
<accession>A0A1F4ZBX3</accession>
<evidence type="ECO:0000313" key="3">
    <source>
        <dbReference type="EMBL" id="OGD03879.1"/>
    </source>
</evidence>
<dbReference type="InterPro" id="IPR019921">
    <property type="entry name" value="Lucif-like_OxRdtase_Rv2161c"/>
</dbReference>
<name>A0A1F4ZBX3_9BACT</name>
<dbReference type="PANTHER" id="PTHR43244">
    <property type="match status" value="1"/>
</dbReference>
<evidence type="ECO:0000256" key="1">
    <source>
        <dbReference type="ARBA" id="ARBA00023002"/>
    </source>
</evidence>